<feature type="compositionally biased region" description="Low complexity" evidence="4">
    <location>
        <begin position="22"/>
        <end position="51"/>
    </location>
</feature>
<keyword evidence="7" id="KW-1185">Reference proteome</keyword>
<feature type="region of interest" description="Disordered" evidence="4">
    <location>
        <begin position="1"/>
        <end position="79"/>
    </location>
</feature>
<evidence type="ECO:0000259" key="5">
    <source>
        <dbReference type="PROSITE" id="PS50043"/>
    </source>
</evidence>
<evidence type="ECO:0000256" key="4">
    <source>
        <dbReference type="SAM" id="MobiDB-lite"/>
    </source>
</evidence>
<dbReference type="InterPro" id="IPR016032">
    <property type="entry name" value="Sig_transdc_resp-reg_C-effctor"/>
</dbReference>
<gene>
    <name evidence="6" type="ORF">NLU04_08380</name>
</gene>
<dbReference type="InterPro" id="IPR000792">
    <property type="entry name" value="Tscrpt_reg_LuxR_C"/>
</dbReference>
<keyword evidence="1" id="KW-0805">Transcription regulation</keyword>
<feature type="domain" description="HTH luxR-type" evidence="5">
    <location>
        <begin position="222"/>
        <end position="287"/>
    </location>
</feature>
<feature type="compositionally biased region" description="Low complexity" evidence="4">
    <location>
        <begin position="61"/>
        <end position="73"/>
    </location>
</feature>
<protein>
    <submittedName>
        <fullName evidence="6">Response regulator transcription factor</fullName>
    </submittedName>
</protein>
<keyword evidence="2" id="KW-0238">DNA-binding</keyword>
<keyword evidence="3" id="KW-0804">Transcription</keyword>
<dbReference type="PANTHER" id="PTHR44688:SF16">
    <property type="entry name" value="DNA-BINDING TRANSCRIPTIONAL ACTIVATOR DEVR_DOSR"/>
    <property type="match status" value="1"/>
</dbReference>
<reference evidence="6" key="1">
    <citation type="submission" date="2022-07" db="EMBL/GenBank/DDBJ databases">
        <title>Genomic of Streptomyces cavourensis F2.</title>
        <authorList>
            <person name="Hu S."/>
            <person name="Liang W."/>
        </authorList>
    </citation>
    <scope>NUCLEOTIDE SEQUENCE</scope>
    <source>
        <strain evidence="6">F2</strain>
    </source>
</reference>
<dbReference type="SMART" id="SM00421">
    <property type="entry name" value="HTH_LUXR"/>
    <property type="match status" value="1"/>
</dbReference>
<dbReference type="PROSITE" id="PS50043">
    <property type="entry name" value="HTH_LUXR_2"/>
    <property type="match status" value="1"/>
</dbReference>
<dbReference type="EMBL" id="CP101397">
    <property type="protein sequence ID" value="UTR78468.1"/>
    <property type="molecule type" value="Genomic_DNA"/>
</dbReference>
<proteinExistence type="predicted"/>
<feature type="compositionally biased region" description="Basic and acidic residues" evidence="4">
    <location>
        <begin position="1"/>
        <end position="21"/>
    </location>
</feature>
<evidence type="ECO:0000256" key="2">
    <source>
        <dbReference type="ARBA" id="ARBA00023125"/>
    </source>
</evidence>
<dbReference type="SUPFAM" id="SSF46894">
    <property type="entry name" value="C-terminal effector domain of the bipartite response regulators"/>
    <property type="match status" value="1"/>
</dbReference>
<evidence type="ECO:0000313" key="7">
    <source>
        <dbReference type="Proteomes" id="UP001058236"/>
    </source>
</evidence>
<sequence length="289" mass="30590">MTTAETKSRTTERGQYRRPDAAQRAARYATGTGTGASTSTSTGTGATTGPATGTGTGARTGMGARTGTATGTGTAAGVGTGTGGRVTVAVYAEDLILQTGMIHQLRMRPEIELIPEAEADRAQVSLVVVDMVDDQTVQLLHRLQRNTSTRTGLVVGFFESGALQTMIECGVAAVLRRGEADQDRLIHLVKAMANGEGVLPGDLLGKLLDHVSSLQRTVLDPRGLTLSTLTAREAEMIRLVSEGYDTAEIAQKTSYSERTVKNVLHEVATRLDLRNRAHAVGYAMRHGLI</sequence>
<dbReference type="Proteomes" id="UP001058236">
    <property type="component" value="Chromosome"/>
</dbReference>
<dbReference type="PANTHER" id="PTHR44688">
    <property type="entry name" value="DNA-BINDING TRANSCRIPTIONAL ACTIVATOR DEVR_DOSR"/>
    <property type="match status" value="1"/>
</dbReference>
<name>A0ABY5F445_9ACTN</name>
<organism evidence="6 7">
    <name type="scientific">Streptomyces cavourensis</name>
    <dbReference type="NCBI Taxonomy" id="67258"/>
    <lineage>
        <taxon>Bacteria</taxon>
        <taxon>Bacillati</taxon>
        <taxon>Actinomycetota</taxon>
        <taxon>Actinomycetes</taxon>
        <taxon>Kitasatosporales</taxon>
        <taxon>Streptomycetaceae</taxon>
        <taxon>Streptomyces</taxon>
    </lineage>
</organism>
<evidence type="ECO:0000256" key="1">
    <source>
        <dbReference type="ARBA" id="ARBA00023015"/>
    </source>
</evidence>
<evidence type="ECO:0000313" key="6">
    <source>
        <dbReference type="EMBL" id="UTR78468.1"/>
    </source>
</evidence>
<accession>A0ABY5F445</accession>
<dbReference type="Gene3D" id="3.40.50.2300">
    <property type="match status" value="1"/>
</dbReference>
<dbReference type="Pfam" id="PF00196">
    <property type="entry name" value="GerE"/>
    <property type="match status" value="1"/>
</dbReference>
<dbReference type="PRINTS" id="PR00038">
    <property type="entry name" value="HTHLUXR"/>
</dbReference>
<dbReference type="CDD" id="cd06170">
    <property type="entry name" value="LuxR_C_like"/>
    <property type="match status" value="1"/>
</dbReference>
<evidence type="ECO:0000256" key="3">
    <source>
        <dbReference type="ARBA" id="ARBA00023163"/>
    </source>
</evidence>